<proteinExistence type="inferred from homology"/>
<dbReference type="SUPFAM" id="SSF55729">
    <property type="entry name" value="Acyl-CoA N-acyltransferases (Nat)"/>
    <property type="match status" value="1"/>
</dbReference>
<evidence type="ECO:0000256" key="4">
    <source>
        <dbReference type="RuleBase" id="RU365086"/>
    </source>
</evidence>
<evidence type="ECO:0000256" key="1">
    <source>
        <dbReference type="ARBA" id="ARBA00004832"/>
    </source>
</evidence>
<reference evidence="6 7" key="1">
    <citation type="submission" date="2024-08" db="EMBL/GenBank/DDBJ databases">
        <authorList>
            <person name="Cucini C."/>
            <person name="Frati F."/>
        </authorList>
    </citation>
    <scope>NUCLEOTIDE SEQUENCE [LARGE SCALE GENOMIC DNA]</scope>
</reference>
<protein>
    <recommendedName>
        <fullName evidence="4">Glucosamine 6-phosphate N-acetyltransferase</fullName>
        <ecNumber evidence="4">2.3.1.4</ecNumber>
    </recommendedName>
</protein>
<comment type="caution">
    <text evidence="6">The sequence shown here is derived from an EMBL/GenBank/DDBJ whole genome shotgun (WGS) entry which is preliminary data.</text>
</comment>
<keyword evidence="7" id="KW-1185">Reference proteome</keyword>
<dbReference type="CDD" id="cd04301">
    <property type="entry name" value="NAT_SF"/>
    <property type="match status" value="1"/>
</dbReference>
<evidence type="ECO:0000259" key="5">
    <source>
        <dbReference type="Pfam" id="PF00583"/>
    </source>
</evidence>
<dbReference type="InterPro" id="IPR016181">
    <property type="entry name" value="Acyl_CoA_acyltransferase"/>
</dbReference>
<dbReference type="Gene3D" id="3.40.630.30">
    <property type="match status" value="1"/>
</dbReference>
<comment type="pathway">
    <text evidence="1 4">Nucleotide-sugar biosynthesis; UDP-N-acetyl-alpha-D-glucosamine biosynthesis; N-acetyl-alpha-D-glucosamine 1-phosphate from alpha-D-glucosamine 6-phosphate (route I): step 1/2.</text>
</comment>
<dbReference type="InterPro" id="IPR000182">
    <property type="entry name" value="GNAT_dom"/>
</dbReference>
<dbReference type="Pfam" id="PF00583">
    <property type="entry name" value="Acetyltransf_1"/>
    <property type="match status" value="1"/>
</dbReference>
<evidence type="ECO:0000256" key="2">
    <source>
        <dbReference type="ARBA" id="ARBA00006048"/>
    </source>
</evidence>
<keyword evidence="4" id="KW-0012">Acyltransferase</keyword>
<dbReference type="InterPro" id="IPR039143">
    <property type="entry name" value="GNPNAT1-like"/>
</dbReference>
<dbReference type="PANTHER" id="PTHR13355">
    <property type="entry name" value="GLUCOSAMINE 6-PHOSPHATE N-ACETYLTRANSFERASE"/>
    <property type="match status" value="1"/>
</dbReference>
<dbReference type="Proteomes" id="UP001642540">
    <property type="component" value="Unassembled WGS sequence"/>
</dbReference>
<evidence type="ECO:0000313" key="7">
    <source>
        <dbReference type="Proteomes" id="UP001642540"/>
    </source>
</evidence>
<evidence type="ECO:0000313" key="6">
    <source>
        <dbReference type="EMBL" id="CAL8111633.1"/>
    </source>
</evidence>
<keyword evidence="4" id="KW-0808">Transferase</keyword>
<evidence type="ECO:0000256" key="3">
    <source>
        <dbReference type="ARBA" id="ARBA00048964"/>
    </source>
</evidence>
<feature type="domain" description="N-acetyltransferase" evidence="5">
    <location>
        <begin position="69"/>
        <end position="139"/>
    </location>
</feature>
<sequence>MTETQTDVFLYEPSLLDKINLADWPKTEFQPAVSVTTPGEGLKMRPLNRGDYQKGFLSNLAQLTAVGDIPENEFQDAFDRMKATPNTYYVTVIEDLNKGVVIGSATLLMEQKFIHNCGKRGRIEDVVVSDEYRGKQLGKM</sequence>
<dbReference type="EMBL" id="CAXLJM020000046">
    <property type="protein sequence ID" value="CAL8111633.1"/>
    <property type="molecule type" value="Genomic_DNA"/>
</dbReference>
<dbReference type="EC" id="2.3.1.4" evidence="4"/>
<gene>
    <name evidence="6" type="ORF">ODALV1_LOCUS15216</name>
</gene>
<comment type="catalytic activity">
    <reaction evidence="3 4">
        <text>D-glucosamine 6-phosphate + acetyl-CoA = N-acetyl-D-glucosamine 6-phosphate + CoA + H(+)</text>
        <dbReference type="Rhea" id="RHEA:10292"/>
        <dbReference type="ChEBI" id="CHEBI:15378"/>
        <dbReference type="ChEBI" id="CHEBI:57287"/>
        <dbReference type="ChEBI" id="CHEBI:57288"/>
        <dbReference type="ChEBI" id="CHEBI:57513"/>
        <dbReference type="ChEBI" id="CHEBI:58725"/>
        <dbReference type="EC" id="2.3.1.4"/>
    </reaction>
</comment>
<organism evidence="6 7">
    <name type="scientific">Orchesella dallaii</name>
    <dbReference type="NCBI Taxonomy" id="48710"/>
    <lineage>
        <taxon>Eukaryota</taxon>
        <taxon>Metazoa</taxon>
        <taxon>Ecdysozoa</taxon>
        <taxon>Arthropoda</taxon>
        <taxon>Hexapoda</taxon>
        <taxon>Collembola</taxon>
        <taxon>Entomobryomorpha</taxon>
        <taxon>Entomobryoidea</taxon>
        <taxon>Orchesellidae</taxon>
        <taxon>Orchesellinae</taxon>
        <taxon>Orchesella</taxon>
    </lineage>
</organism>
<dbReference type="PANTHER" id="PTHR13355:SF11">
    <property type="entry name" value="GLUCOSAMINE 6-PHOSPHATE N-ACETYLTRANSFERASE"/>
    <property type="match status" value="1"/>
</dbReference>
<name>A0ABP1QUI6_9HEXA</name>
<accession>A0ABP1QUI6</accession>
<comment type="similarity">
    <text evidence="2 4">Belongs to the acetyltransferase family. GNA1 subfamily.</text>
</comment>